<organism evidence="4 5">
    <name type="scientific">Blautia liquoris</name>
    <dbReference type="NCBI Taxonomy" id="2779518"/>
    <lineage>
        <taxon>Bacteria</taxon>
        <taxon>Bacillati</taxon>
        <taxon>Bacillota</taxon>
        <taxon>Clostridia</taxon>
        <taxon>Lachnospirales</taxon>
        <taxon>Lachnospiraceae</taxon>
        <taxon>Blautia</taxon>
    </lineage>
</organism>
<dbReference type="Proteomes" id="UP000593601">
    <property type="component" value="Chromosome"/>
</dbReference>
<keyword evidence="5" id="KW-1185">Reference proteome</keyword>
<dbReference type="InterPro" id="IPR050463">
    <property type="entry name" value="Gfo/Idh/MocA_oxidrdct_glycsds"/>
</dbReference>
<dbReference type="AlphaFoldDB" id="A0A7M2REL0"/>
<evidence type="ECO:0000313" key="5">
    <source>
        <dbReference type="Proteomes" id="UP000593601"/>
    </source>
</evidence>
<reference evidence="4 5" key="1">
    <citation type="submission" date="2020-10" db="EMBL/GenBank/DDBJ databases">
        <title>Blautia liquoris sp.nov., isolated from the mud in a fermentation cellar used for the production of Chinese strong-flavoured liquor.</title>
        <authorList>
            <person name="Lu L."/>
        </authorList>
    </citation>
    <scope>NUCLEOTIDE SEQUENCE [LARGE SCALE GENOMIC DNA]</scope>
    <source>
        <strain evidence="4 5">LZLJ-3</strain>
    </source>
</reference>
<dbReference type="SUPFAM" id="SSF51735">
    <property type="entry name" value="NAD(P)-binding Rossmann-fold domains"/>
    <property type="match status" value="1"/>
</dbReference>
<dbReference type="InterPro" id="IPR055170">
    <property type="entry name" value="GFO_IDH_MocA-like_dom"/>
</dbReference>
<dbReference type="GO" id="GO:0000166">
    <property type="term" value="F:nucleotide binding"/>
    <property type="evidence" value="ECO:0007669"/>
    <property type="project" value="InterPro"/>
</dbReference>
<dbReference type="RefSeq" id="WP_193735041.1">
    <property type="nucleotide sequence ID" value="NZ_CP063304.1"/>
</dbReference>
<dbReference type="Gene3D" id="3.40.50.720">
    <property type="entry name" value="NAD(P)-binding Rossmann-like Domain"/>
    <property type="match status" value="1"/>
</dbReference>
<dbReference type="PANTHER" id="PTHR43818">
    <property type="entry name" value="BCDNA.GH03377"/>
    <property type="match status" value="1"/>
</dbReference>
<dbReference type="KEGG" id="bliq:INP51_11770"/>
<dbReference type="InterPro" id="IPR000683">
    <property type="entry name" value="Gfo/Idh/MocA-like_OxRdtase_N"/>
</dbReference>
<evidence type="ECO:0000256" key="1">
    <source>
        <dbReference type="ARBA" id="ARBA00023002"/>
    </source>
</evidence>
<keyword evidence="1" id="KW-0560">Oxidoreductase</keyword>
<dbReference type="GO" id="GO:0016491">
    <property type="term" value="F:oxidoreductase activity"/>
    <property type="evidence" value="ECO:0007669"/>
    <property type="project" value="UniProtKB-KW"/>
</dbReference>
<feature type="domain" description="GFO/IDH/MocA-like oxidoreductase" evidence="3">
    <location>
        <begin position="136"/>
        <end position="278"/>
    </location>
</feature>
<dbReference type="Gene3D" id="3.30.360.10">
    <property type="entry name" value="Dihydrodipicolinate Reductase, domain 2"/>
    <property type="match status" value="1"/>
</dbReference>
<dbReference type="InterPro" id="IPR036291">
    <property type="entry name" value="NAD(P)-bd_dom_sf"/>
</dbReference>
<evidence type="ECO:0000313" key="4">
    <source>
        <dbReference type="EMBL" id="QOV18679.1"/>
    </source>
</evidence>
<accession>A0A7M2REL0</accession>
<dbReference type="Pfam" id="PF22725">
    <property type="entry name" value="GFO_IDH_MocA_C3"/>
    <property type="match status" value="1"/>
</dbReference>
<gene>
    <name evidence="4" type="ORF">INP51_11770</name>
</gene>
<name>A0A7M2REL0_9FIRM</name>
<evidence type="ECO:0000259" key="2">
    <source>
        <dbReference type="Pfam" id="PF01408"/>
    </source>
</evidence>
<dbReference type="PANTHER" id="PTHR43818:SF11">
    <property type="entry name" value="BCDNA.GH03377"/>
    <property type="match status" value="1"/>
</dbReference>
<proteinExistence type="predicted"/>
<dbReference type="EMBL" id="CP063304">
    <property type="protein sequence ID" value="QOV18679.1"/>
    <property type="molecule type" value="Genomic_DNA"/>
</dbReference>
<evidence type="ECO:0000259" key="3">
    <source>
        <dbReference type="Pfam" id="PF22725"/>
    </source>
</evidence>
<feature type="domain" description="Gfo/Idh/MocA-like oxidoreductase N-terminal" evidence="2">
    <location>
        <begin position="6"/>
        <end position="127"/>
    </location>
</feature>
<dbReference type="SUPFAM" id="SSF55347">
    <property type="entry name" value="Glyceraldehyde-3-phosphate dehydrogenase-like, C-terminal domain"/>
    <property type="match status" value="1"/>
</dbReference>
<dbReference type="Pfam" id="PF01408">
    <property type="entry name" value="GFO_IDH_MocA"/>
    <property type="match status" value="1"/>
</dbReference>
<sequence>MADKVIRVGVVGCGGISNVHMRGINASKDLKLAAICDILPEMMEEKGNMYGVSRENWFEKYTDMMDSGLVDAITVATPNDVHYEVAMAAIERGIPFAVEKPVCNSSEEVKEIMDAARKKNIPHMVNFSYRFKGAARYAREIVQSGQLGTIYHVNGEYLQSWGLPGASKDGEQTPLVWRFMKERTGSGALGDLGCHLIDLVRFITGREFIYINADTDTFIKQRPMPDGSGMGDVTVDDYVTIMSQLEGQVAANLNITRFAYGRGNYQRIEIYGEKGSLRYNLEDETGDSIEINMGNRPMRDGHCFMTVPVPDHCMSDQLQSFADIINGRADGLAATLQDGLINAGLLEKVLESAKTGEKIKF</sequence>
<protein>
    <submittedName>
        <fullName evidence="4">Gfo/Idh/MocA family oxidoreductase</fullName>
    </submittedName>
</protein>